<evidence type="ECO:0000313" key="4">
    <source>
        <dbReference type="Proteomes" id="UP000805614"/>
    </source>
</evidence>
<name>A0ABR7LLR6_9ACTN</name>
<comment type="caution">
    <text evidence="3">The sequence shown here is derived from an EMBL/GenBank/DDBJ whole genome shotgun (WGS) entry which is preliminary data.</text>
</comment>
<evidence type="ECO:0000256" key="2">
    <source>
        <dbReference type="SAM" id="Phobius"/>
    </source>
</evidence>
<feature type="transmembrane region" description="Helical" evidence="2">
    <location>
        <begin position="42"/>
        <end position="62"/>
    </location>
</feature>
<keyword evidence="4" id="KW-1185">Reference proteome</keyword>
<dbReference type="Proteomes" id="UP000805614">
    <property type="component" value="Unassembled WGS sequence"/>
</dbReference>
<feature type="region of interest" description="Disordered" evidence="1">
    <location>
        <begin position="64"/>
        <end position="156"/>
    </location>
</feature>
<feature type="compositionally biased region" description="Basic and acidic residues" evidence="1">
    <location>
        <begin position="128"/>
        <end position="140"/>
    </location>
</feature>
<gene>
    <name evidence="3" type="ORF">HKK74_09705</name>
</gene>
<proteinExistence type="predicted"/>
<keyword evidence="2" id="KW-0472">Membrane</keyword>
<dbReference type="EMBL" id="JABVEC010000005">
    <property type="protein sequence ID" value="MBC6465769.1"/>
    <property type="molecule type" value="Genomic_DNA"/>
</dbReference>
<accession>A0ABR7LLR6</accession>
<sequence>MAGRHREKTHAQPEGGDDAPMERSPALAPPPLGDRLRANSGAVLLVTGLLLTGVALAGFGATRHYGTEPAAKPETSQEPRGGATERPTPRAYPTRGELVPPAPASPTPKATTTSTPRSTRSSTRPPRVRFDRRCPGDWRRFPPLREWCEQNGYQTD</sequence>
<keyword evidence="2" id="KW-1133">Transmembrane helix</keyword>
<protein>
    <submittedName>
        <fullName evidence="3">Uncharacterized protein</fullName>
    </submittedName>
</protein>
<keyword evidence="2" id="KW-0812">Transmembrane</keyword>
<dbReference type="RefSeq" id="WP_187242771.1">
    <property type="nucleotide sequence ID" value="NZ_BAAAOK010000006.1"/>
</dbReference>
<evidence type="ECO:0000256" key="1">
    <source>
        <dbReference type="SAM" id="MobiDB-lite"/>
    </source>
</evidence>
<organism evidence="3 4">
    <name type="scientific">Actinomadura alba</name>
    <dbReference type="NCBI Taxonomy" id="406431"/>
    <lineage>
        <taxon>Bacteria</taxon>
        <taxon>Bacillati</taxon>
        <taxon>Actinomycetota</taxon>
        <taxon>Actinomycetes</taxon>
        <taxon>Streptosporangiales</taxon>
        <taxon>Thermomonosporaceae</taxon>
        <taxon>Actinomadura</taxon>
    </lineage>
</organism>
<reference evidence="3 4" key="1">
    <citation type="submission" date="2020-06" db="EMBL/GenBank/DDBJ databases">
        <title>Actinomadura xiongansis sp. nov., isolated from soil of Baiyangdian.</title>
        <authorList>
            <person name="Zhang X."/>
        </authorList>
    </citation>
    <scope>NUCLEOTIDE SEQUENCE [LARGE SCALE GENOMIC DNA]</scope>
    <source>
        <strain evidence="3 4">HBUM206468</strain>
    </source>
</reference>
<feature type="compositionally biased region" description="Low complexity" evidence="1">
    <location>
        <begin position="107"/>
        <end position="125"/>
    </location>
</feature>
<feature type="region of interest" description="Disordered" evidence="1">
    <location>
        <begin position="1"/>
        <end position="36"/>
    </location>
</feature>
<evidence type="ECO:0000313" key="3">
    <source>
        <dbReference type="EMBL" id="MBC6465769.1"/>
    </source>
</evidence>